<evidence type="ECO:0000259" key="5">
    <source>
        <dbReference type="PROSITE" id="PS51767"/>
    </source>
</evidence>
<dbReference type="Proteomes" id="UP001244011">
    <property type="component" value="Unassembled WGS sequence"/>
</dbReference>
<dbReference type="GO" id="GO:0004190">
    <property type="term" value="F:aspartic-type endopeptidase activity"/>
    <property type="evidence" value="ECO:0007669"/>
    <property type="project" value="InterPro"/>
</dbReference>
<protein>
    <submittedName>
        <fullName evidence="6">Aspartic peptidase domain-containing protein</fullName>
    </submittedName>
</protein>
<feature type="region of interest" description="Disordered" evidence="2">
    <location>
        <begin position="573"/>
        <end position="644"/>
    </location>
</feature>
<name>A0AAJ0BT84_9PEZI</name>
<dbReference type="EMBL" id="MU839024">
    <property type="protein sequence ID" value="KAK1763855.1"/>
    <property type="molecule type" value="Genomic_DNA"/>
</dbReference>
<dbReference type="RefSeq" id="XP_060280068.1">
    <property type="nucleotide sequence ID" value="XM_060431220.1"/>
</dbReference>
<keyword evidence="7" id="KW-1185">Reference proteome</keyword>
<keyword evidence="3" id="KW-1133">Transmembrane helix</keyword>
<gene>
    <name evidence="6" type="ORF">QBC33DRAFT_580791</name>
</gene>
<feature type="signal peptide" evidence="4">
    <location>
        <begin position="1"/>
        <end position="19"/>
    </location>
</feature>
<dbReference type="InterPro" id="IPR034164">
    <property type="entry name" value="Pepsin-like_dom"/>
</dbReference>
<dbReference type="CDD" id="cd05471">
    <property type="entry name" value="pepsin_like"/>
    <property type="match status" value="1"/>
</dbReference>
<evidence type="ECO:0000256" key="1">
    <source>
        <dbReference type="ARBA" id="ARBA00007447"/>
    </source>
</evidence>
<dbReference type="PANTHER" id="PTHR47966:SF51">
    <property type="entry name" value="BETA-SITE APP-CLEAVING ENZYME, ISOFORM A-RELATED"/>
    <property type="match status" value="1"/>
</dbReference>
<dbReference type="Gene3D" id="2.40.70.10">
    <property type="entry name" value="Acid Proteases"/>
    <property type="match status" value="2"/>
</dbReference>
<reference evidence="6" key="1">
    <citation type="submission" date="2023-06" db="EMBL/GenBank/DDBJ databases">
        <title>Genome-scale phylogeny and comparative genomics of the fungal order Sordariales.</title>
        <authorList>
            <consortium name="Lawrence Berkeley National Laboratory"/>
            <person name="Hensen N."/>
            <person name="Bonometti L."/>
            <person name="Westerberg I."/>
            <person name="Brannstrom I.O."/>
            <person name="Guillou S."/>
            <person name="Cros-Aarteil S."/>
            <person name="Calhoun S."/>
            <person name="Haridas S."/>
            <person name="Kuo A."/>
            <person name="Mondo S."/>
            <person name="Pangilinan J."/>
            <person name="Riley R."/>
            <person name="Labutti K."/>
            <person name="Andreopoulos B."/>
            <person name="Lipzen A."/>
            <person name="Chen C."/>
            <person name="Yanf M."/>
            <person name="Daum C."/>
            <person name="Ng V."/>
            <person name="Clum A."/>
            <person name="Steindorff A."/>
            <person name="Ohm R."/>
            <person name="Martin F."/>
            <person name="Silar P."/>
            <person name="Natvig D."/>
            <person name="Lalanne C."/>
            <person name="Gautier V."/>
            <person name="Ament-Velasquez S.L."/>
            <person name="Kruys A."/>
            <person name="Hutchinson M.I."/>
            <person name="Powell A.J."/>
            <person name="Barry K."/>
            <person name="Miller A.N."/>
            <person name="Grigoriev I.V."/>
            <person name="Debuchy R."/>
            <person name="Gladieux P."/>
            <person name="Thoren M.H."/>
            <person name="Johannesson H."/>
        </authorList>
    </citation>
    <scope>NUCLEOTIDE SEQUENCE</scope>
    <source>
        <strain evidence="6">8032-3</strain>
    </source>
</reference>
<keyword evidence="3" id="KW-0812">Transmembrane</keyword>
<proteinExistence type="inferred from homology"/>
<evidence type="ECO:0000256" key="4">
    <source>
        <dbReference type="SAM" id="SignalP"/>
    </source>
</evidence>
<comment type="caution">
    <text evidence="6">The sequence shown here is derived from an EMBL/GenBank/DDBJ whole genome shotgun (WGS) entry which is preliminary data.</text>
</comment>
<dbReference type="Pfam" id="PF00026">
    <property type="entry name" value="Asp"/>
    <property type="match status" value="1"/>
</dbReference>
<comment type="similarity">
    <text evidence="1">Belongs to the peptidase A1 family.</text>
</comment>
<dbReference type="InterPro" id="IPR021109">
    <property type="entry name" value="Peptidase_aspartic_dom_sf"/>
</dbReference>
<evidence type="ECO:0000256" key="3">
    <source>
        <dbReference type="SAM" id="Phobius"/>
    </source>
</evidence>
<dbReference type="InterPro" id="IPR001461">
    <property type="entry name" value="Aspartic_peptidase_A1"/>
</dbReference>
<dbReference type="GO" id="GO:0000324">
    <property type="term" value="C:fungal-type vacuole"/>
    <property type="evidence" value="ECO:0007669"/>
    <property type="project" value="TreeGrafter"/>
</dbReference>
<evidence type="ECO:0000313" key="6">
    <source>
        <dbReference type="EMBL" id="KAK1763855.1"/>
    </source>
</evidence>
<feature type="chain" id="PRO_5042620310" evidence="4">
    <location>
        <begin position="20"/>
        <end position="644"/>
    </location>
</feature>
<keyword evidence="3" id="KW-0472">Membrane</keyword>
<accession>A0AAJ0BT84</accession>
<evidence type="ECO:0000256" key="2">
    <source>
        <dbReference type="SAM" id="MobiDB-lite"/>
    </source>
</evidence>
<evidence type="ECO:0000313" key="7">
    <source>
        <dbReference type="Proteomes" id="UP001244011"/>
    </source>
</evidence>
<dbReference type="InterPro" id="IPR033121">
    <property type="entry name" value="PEPTIDASE_A1"/>
</dbReference>
<feature type="transmembrane region" description="Helical" evidence="3">
    <location>
        <begin position="432"/>
        <end position="456"/>
    </location>
</feature>
<dbReference type="PROSITE" id="PS51767">
    <property type="entry name" value="PEPTIDASE_A1"/>
    <property type="match status" value="1"/>
</dbReference>
<dbReference type="PANTHER" id="PTHR47966">
    <property type="entry name" value="BETA-SITE APP-CLEAVING ENZYME, ISOFORM A-RELATED"/>
    <property type="match status" value="1"/>
</dbReference>
<feature type="region of interest" description="Disordered" evidence="2">
    <location>
        <begin position="502"/>
        <end position="545"/>
    </location>
</feature>
<keyword evidence="4" id="KW-0732">Signal</keyword>
<dbReference type="GO" id="GO:0006508">
    <property type="term" value="P:proteolysis"/>
    <property type="evidence" value="ECO:0007669"/>
    <property type="project" value="InterPro"/>
</dbReference>
<organism evidence="6 7">
    <name type="scientific">Phialemonium atrogriseum</name>
    <dbReference type="NCBI Taxonomy" id="1093897"/>
    <lineage>
        <taxon>Eukaryota</taxon>
        <taxon>Fungi</taxon>
        <taxon>Dikarya</taxon>
        <taxon>Ascomycota</taxon>
        <taxon>Pezizomycotina</taxon>
        <taxon>Sordariomycetes</taxon>
        <taxon>Sordariomycetidae</taxon>
        <taxon>Cephalothecales</taxon>
        <taxon>Cephalothecaceae</taxon>
        <taxon>Phialemonium</taxon>
    </lineage>
</organism>
<dbReference type="SUPFAM" id="SSF50630">
    <property type="entry name" value="Acid proteases"/>
    <property type="match status" value="1"/>
</dbReference>
<feature type="domain" description="Peptidase A1" evidence="5">
    <location>
        <begin position="43"/>
        <end position="392"/>
    </location>
</feature>
<dbReference type="GeneID" id="85314407"/>
<sequence>MHRVAIIWAFAVLIANSLSDDTTPKAVVIPASEYFEGNDGPWSTFDIRVGTSEQDIRVLVSTASPESLVVLSEYGCSTSVFATVPPDCAVSRGNLFNLNESSSWHDVGTYGINQNGVGLEANLGYDQRAQFGLDHMAIGLTGPSLDNQTIAGIGTPEPFYLGIFGLNSQPVNFSSLGNYSSPSFLTTLKEENKIPSLSWSYTAGAKYRLKQVYGQLIFSGYDTSRFTENAVSFTMADDVTRDLVVALQSIRYSGSSSATLLSNSIDIFIDSTDPNIWLPGDVCDAFEKAFGLTLDSKTGLYLVNETHHNTLLDSNAEVSFRLSDVKSGGDTVTIVLPYAAFDLTAEYPLVDNSSSYFPLKRASNSTQYTLGRTFFQEAYLSADYERKVFNVSACVWNQGAKENIVTITSTDSDSATGRGSSSSGHSHLSGGAIAGIVVACVIVGILLAVAIAYVILRKRRKWMKAGFAVAAPKPEPDEFILDGPVFNSSPHSMAFNSTPMSAADISAPRSTAECSRSAADSPARPDTIDENVAGSSTPELDGRDTLIRPNTELEGTEIQPVAKNPLVYELPGSEVVGGRGREAEPDRAPSTVGSLPSCDEREGRSDSPPSPFVSTLGTFREQDERADSDLVSPTTPTHHGARLF</sequence>
<dbReference type="AlphaFoldDB" id="A0AAJ0BT84"/>